<feature type="transmembrane region" description="Helical" evidence="7">
    <location>
        <begin position="178"/>
        <end position="198"/>
    </location>
</feature>
<dbReference type="InterPro" id="IPR002528">
    <property type="entry name" value="MATE_fam"/>
</dbReference>
<dbReference type="EMBL" id="AKFT01000065">
    <property type="protein sequence ID" value="EJF46331.1"/>
    <property type="molecule type" value="Genomic_DNA"/>
</dbReference>
<dbReference type="Pfam" id="PF01554">
    <property type="entry name" value="MatE"/>
    <property type="match status" value="2"/>
</dbReference>
<dbReference type="GO" id="GO:0042910">
    <property type="term" value="F:xenobiotic transmembrane transporter activity"/>
    <property type="evidence" value="ECO:0007669"/>
    <property type="project" value="InterPro"/>
</dbReference>
<evidence type="ECO:0000256" key="4">
    <source>
        <dbReference type="ARBA" id="ARBA00022989"/>
    </source>
</evidence>
<keyword evidence="5 7" id="KW-0472">Membrane</keyword>
<feature type="region of interest" description="Disordered" evidence="6">
    <location>
        <begin position="318"/>
        <end position="348"/>
    </location>
</feature>
<feature type="compositionally biased region" description="Basic residues" evidence="6">
    <location>
        <begin position="1"/>
        <end position="14"/>
    </location>
</feature>
<dbReference type="OrthoDB" id="5242355at2"/>
<sequence length="508" mass="51111">MTRSARPRPTRRSGHPAGRTTSSTLDRRILSLAVPALGALVAEPLFVLVDSAMVGHLGATSLAGLSLASTVLTTVVGLFVFLAYATTATTARLFGAGDQHGGLRAGIDGCWLAALLGLGAAVVLAAGAPWVATAMGAGGDVAEAACDYLRASAPGIPGMLVVYAATGTLRGLLDTRTPFIVASAGAILNAGLNAVLLYGVGMGIAGSGLGTAISQSVMAAALMAPVIRAARRAGAGLLPGRRGLRASLGAGTPLLVRTLSLRVAILATVWSATALGEVPLAAHQVVSSVWNFAAFALDALAIAAQALVGTALGQEDAKRAESRGDGEAEQSDATSGTSTGSDSDHRGTRRIHRIHGSASRGALDAVLHRCLVWGIAVGAVIGVGLAAVSPWLPCVFTSESAVGAAATPALIVAASAMPLAGAVYLFDGVLMGAGDGRYLARTGILTLVPYLPLAIIVAKGAPALTASTTPAIAGTGRLVWLWAAFAWVFMGMRALTTGLRARSSAWRR</sequence>
<feature type="transmembrane region" description="Helical" evidence="7">
    <location>
        <begin position="61"/>
        <end position="84"/>
    </location>
</feature>
<keyword evidence="9" id="KW-1185">Reference proteome</keyword>
<dbReference type="RefSeq" id="WP_008730706.1">
    <property type="nucleotide sequence ID" value="NZ_AKFT01000065.1"/>
</dbReference>
<evidence type="ECO:0000256" key="6">
    <source>
        <dbReference type="SAM" id="MobiDB-lite"/>
    </source>
</evidence>
<feature type="transmembrane region" description="Helical" evidence="7">
    <location>
        <begin position="404"/>
        <end position="426"/>
    </location>
</feature>
<dbReference type="Proteomes" id="UP000002941">
    <property type="component" value="Unassembled WGS sequence"/>
</dbReference>
<comment type="caution">
    <text evidence="8">The sequence shown here is derived from an EMBL/GenBank/DDBJ whole genome shotgun (WGS) entry which is preliminary data.</text>
</comment>
<evidence type="ECO:0000313" key="8">
    <source>
        <dbReference type="EMBL" id="EJF46331.1"/>
    </source>
</evidence>
<feature type="transmembrane region" description="Helical" evidence="7">
    <location>
        <begin position="204"/>
        <end position="227"/>
    </location>
</feature>
<feature type="transmembrane region" description="Helical" evidence="7">
    <location>
        <begin position="438"/>
        <end position="458"/>
    </location>
</feature>
<gene>
    <name evidence="8" type="ORF">HMPREF1318_0222</name>
</gene>
<evidence type="ECO:0000256" key="2">
    <source>
        <dbReference type="ARBA" id="ARBA00010199"/>
    </source>
</evidence>
<feature type="transmembrane region" description="Helical" evidence="7">
    <location>
        <begin position="148"/>
        <end position="166"/>
    </location>
</feature>
<proteinExistence type="inferred from homology"/>
<keyword evidence="4 7" id="KW-1133">Transmembrane helix</keyword>
<evidence type="ECO:0000313" key="9">
    <source>
        <dbReference type="Proteomes" id="UP000002941"/>
    </source>
</evidence>
<dbReference type="eggNOG" id="COG0534">
    <property type="taxonomic scope" value="Bacteria"/>
</dbReference>
<feature type="transmembrane region" description="Helical" evidence="7">
    <location>
        <begin position="370"/>
        <end position="392"/>
    </location>
</feature>
<protein>
    <submittedName>
        <fullName evidence="8">MATE domain protein</fullName>
    </submittedName>
</protein>
<accession>J0XCB9</accession>
<dbReference type="GO" id="GO:0005886">
    <property type="term" value="C:plasma membrane"/>
    <property type="evidence" value="ECO:0007669"/>
    <property type="project" value="TreeGrafter"/>
</dbReference>
<feature type="transmembrane region" description="Helical" evidence="7">
    <location>
        <begin position="29"/>
        <end position="49"/>
    </location>
</feature>
<dbReference type="PANTHER" id="PTHR42893">
    <property type="entry name" value="PROTEIN DETOXIFICATION 44, CHLOROPLASTIC-RELATED"/>
    <property type="match status" value="1"/>
</dbReference>
<comment type="similarity">
    <text evidence="2">Belongs to the multi antimicrobial extrusion (MATE) (TC 2.A.66.1) family.</text>
</comment>
<name>J0XCB9_9ACTO</name>
<comment type="subcellular location">
    <subcellularLocation>
        <location evidence="1">Membrane</location>
        <topology evidence="1">Multi-pass membrane protein</topology>
    </subcellularLocation>
</comment>
<evidence type="ECO:0000256" key="5">
    <source>
        <dbReference type="ARBA" id="ARBA00023136"/>
    </source>
</evidence>
<reference evidence="8 9" key="1">
    <citation type="submission" date="2012-05" db="EMBL/GenBank/DDBJ databases">
        <authorList>
            <person name="Harkins D.M."/>
            <person name="Madupu R."/>
            <person name="Durkin A.S."/>
            <person name="Torralba M."/>
            <person name="Methe B."/>
            <person name="Sutton G.G."/>
            <person name="Nelson K.E."/>
        </authorList>
    </citation>
    <scope>NUCLEOTIDE SEQUENCE [LARGE SCALE GENOMIC DNA]</scope>
    <source>
        <strain evidence="8 9">F0489</strain>
    </source>
</reference>
<dbReference type="GO" id="GO:0015297">
    <property type="term" value="F:antiporter activity"/>
    <property type="evidence" value="ECO:0007669"/>
    <property type="project" value="InterPro"/>
</dbReference>
<dbReference type="PANTHER" id="PTHR42893:SF46">
    <property type="entry name" value="PROTEIN DETOXIFICATION 44, CHLOROPLASTIC"/>
    <property type="match status" value="1"/>
</dbReference>
<feature type="transmembrane region" description="Helical" evidence="7">
    <location>
        <begin position="105"/>
        <end position="128"/>
    </location>
</feature>
<feature type="transmembrane region" description="Helical" evidence="7">
    <location>
        <begin position="478"/>
        <end position="499"/>
    </location>
</feature>
<dbReference type="NCBIfam" id="TIGR00797">
    <property type="entry name" value="matE"/>
    <property type="match status" value="1"/>
</dbReference>
<evidence type="ECO:0000256" key="3">
    <source>
        <dbReference type="ARBA" id="ARBA00022692"/>
    </source>
</evidence>
<feature type="region of interest" description="Disordered" evidence="6">
    <location>
        <begin position="1"/>
        <end position="22"/>
    </location>
</feature>
<keyword evidence="3 7" id="KW-0812">Transmembrane</keyword>
<feature type="compositionally biased region" description="Low complexity" evidence="6">
    <location>
        <begin position="331"/>
        <end position="341"/>
    </location>
</feature>
<evidence type="ECO:0000256" key="1">
    <source>
        <dbReference type="ARBA" id="ARBA00004141"/>
    </source>
</evidence>
<evidence type="ECO:0000256" key="7">
    <source>
        <dbReference type="SAM" id="Phobius"/>
    </source>
</evidence>
<organism evidence="8 9">
    <name type="scientific">Actinomyces massiliensis F0489</name>
    <dbReference type="NCBI Taxonomy" id="1125718"/>
    <lineage>
        <taxon>Bacteria</taxon>
        <taxon>Bacillati</taxon>
        <taxon>Actinomycetota</taxon>
        <taxon>Actinomycetes</taxon>
        <taxon>Actinomycetales</taxon>
        <taxon>Actinomycetaceae</taxon>
        <taxon>Actinomyces</taxon>
    </lineage>
</organism>
<dbReference type="AlphaFoldDB" id="J0XCB9"/>
<dbReference type="InterPro" id="IPR044644">
    <property type="entry name" value="DinF-like"/>
</dbReference>
<dbReference type="PATRIC" id="fig|1125718.3.peg.987"/>